<dbReference type="SUPFAM" id="SSF46689">
    <property type="entry name" value="Homeodomain-like"/>
    <property type="match status" value="1"/>
</dbReference>
<name>A0A1M4S5P7_9ACTN</name>
<reference evidence="2" key="1">
    <citation type="submission" date="2016-11" db="EMBL/GenBank/DDBJ databases">
        <authorList>
            <person name="Varghese N."/>
            <person name="Submissions S."/>
        </authorList>
    </citation>
    <scope>NUCLEOTIDE SEQUENCE [LARGE SCALE GENOMIC DNA]</scope>
    <source>
        <strain evidence="2">DSM 19514</strain>
    </source>
</reference>
<evidence type="ECO:0000313" key="2">
    <source>
        <dbReference type="Proteomes" id="UP000184295"/>
    </source>
</evidence>
<evidence type="ECO:0000313" key="1">
    <source>
        <dbReference type="EMBL" id="SHE27528.1"/>
    </source>
</evidence>
<dbReference type="Gene3D" id="1.10.357.10">
    <property type="entry name" value="Tetracycline Repressor, domain 2"/>
    <property type="match status" value="1"/>
</dbReference>
<dbReference type="InterPro" id="IPR009057">
    <property type="entry name" value="Homeodomain-like_sf"/>
</dbReference>
<gene>
    <name evidence="1" type="ORF">SAMN02745225_00083</name>
</gene>
<accession>A0A1M4S5P7</accession>
<dbReference type="Proteomes" id="UP000184295">
    <property type="component" value="Unassembled WGS sequence"/>
</dbReference>
<organism evidence="1 2">
    <name type="scientific">Ferrithrix thermotolerans DSM 19514</name>
    <dbReference type="NCBI Taxonomy" id="1121881"/>
    <lineage>
        <taxon>Bacteria</taxon>
        <taxon>Bacillati</taxon>
        <taxon>Actinomycetota</taxon>
        <taxon>Acidimicrobiia</taxon>
        <taxon>Acidimicrobiales</taxon>
        <taxon>Acidimicrobiaceae</taxon>
        <taxon>Ferrithrix</taxon>
    </lineage>
</organism>
<proteinExistence type="predicted"/>
<dbReference type="AlphaFoldDB" id="A0A1M4S5P7"/>
<protein>
    <submittedName>
        <fullName evidence="1">Transcriptional regulator, TetR family</fullName>
    </submittedName>
</protein>
<dbReference type="STRING" id="1121881.SAMN02745225_00083"/>
<dbReference type="EMBL" id="FQUL01000001">
    <property type="protein sequence ID" value="SHE27528.1"/>
    <property type="molecule type" value="Genomic_DNA"/>
</dbReference>
<sequence length="170" mass="19231">MGRNPDPNRKRELVQESIPYILTNGVATLSLRPLAAHLDTSARNLLYHFGTSSRLLQLIMDELKTQELESLAEVIGDAKDASEASHIIETHVKRYKDTFKAYVEYALSVPFDTLHRRKYLQEIVNVWTETLSMKLPRSVSESGFVEAEIRAVFGEILLSLALTEDTAQNL</sequence>
<dbReference type="OrthoDB" id="5177743at2"/>
<dbReference type="RefSeq" id="WP_072787645.1">
    <property type="nucleotide sequence ID" value="NZ_FQUL01000001.1"/>
</dbReference>
<keyword evidence="2" id="KW-1185">Reference proteome</keyword>